<dbReference type="PANTHER" id="PTHR43776:SF7">
    <property type="entry name" value="D,D-DIPEPTIDE TRANSPORT ATP-BINDING PROTEIN DDPF-RELATED"/>
    <property type="match status" value="1"/>
</dbReference>
<reference evidence="6 7" key="1">
    <citation type="submission" date="2024-06" db="EMBL/GenBank/DDBJ databases">
        <title>Genomic Encyclopedia of Type Strains, Phase IV (KMG-IV): sequencing the most valuable type-strain genomes for metagenomic binning, comparative biology and taxonomic classification.</title>
        <authorList>
            <person name="Goeker M."/>
        </authorList>
    </citation>
    <scope>NUCLEOTIDE SEQUENCE [LARGE SCALE GENOMIC DNA]</scope>
    <source>
        <strain evidence="6 7">DSM 29492</strain>
    </source>
</reference>
<keyword evidence="7" id="KW-1185">Reference proteome</keyword>
<dbReference type="InterPro" id="IPR003593">
    <property type="entry name" value="AAA+_ATPase"/>
</dbReference>
<evidence type="ECO:0000256" key="1">
    <source>
        <dbReference type="ARBA" id="ARBA00005417"/>
    </source>
</evidence>
<name>A0ABV2M8V2_9FIRM</name>
<evidence type="ECO:0000313" key="7">
    <source>
        <dbReference type="Proteomes" id="UP001549106"/>
    </source>
</evidence>
<dbReference type="SUPFAM" id="SSF52540">
    <property type="entry name" value="P-loop containing nucleoside triphosphate hydrolases"/>
    <property type="match status" value="1"/>
</dbReference>
<keyword evidence="4 6" id="KW-0067">ATP-binding</keyword>
<dbReference type="EMBL" id="JBEPMJ010000031">
    <property type="protein sequence ID" value="MET3751907.1"/>
    <property type="molecule type" value="Genomic_DNA"/>
</dbReference>
<sequence length="261" mass="28768">MTEILLKAEKLKKVFTAGKKSFAAVDEVSFELKRGQCLGIVGESGSGKSTVARLITGLLPCTEGKVLFYPSSEGTESGCIDISQAGIRQLKQAYRHMQMVFQMPAESFDPRRTLGDGIGESLRNMGIKGTELKTKVDNLLELCGLTPEFASRYPHQVSGGQCQRAAIARALALDPELLICDEATSALDVTVQKQIMELLIKLRQKNGLSVIFICHDLALVQMFCDRVIVMKQGKIVETGTPEEIIWSPREEYTRNLIESVL</sequence>
<evidence type="ECO:0000256" key="2">
    <source>
        <dbReference type="ARBA" id="ARBA00022448"/>
    </source>
</evidence>
<evidence type="ECO:0000256" key="4">
    <source>
        <dbReference type="ARBA" id="ARBA00022840"/>
    </source>
</evidence>
<dbReference type="PROSITE" id="PS50893">
    <property type="entry name" value="ABC_TRANSPORTER_2"/>
    <property type="match status" value="1"/>
</dbReference>
<dbReference type="SMART" id="SM00382">
    <property type="entry name" value="AAA"/>
    <property type="match status" value="1"/>
</dbReference>
<evidence type="ECO:0000259" key="5">
    <source>
        <dbReference type="PROSITE" id="PS50893"/>
    </source>
</evidence>
<gene>
    <name evidence="6" type="ORF">ABID24_003169</name>
</gene>
<dbReference type="PROSITE" id="PS00211">
    <property type="entry name" value="ABC_TRANSPORTER_1"/>
    <property type="match status" value="1"/>
</dbReference>
<dbReference type="GO" id="GO:0005524">
    <property type="term" value="F:ATP binding"/>
    <property type="evidence" value="ECO:0007669"/>
    <property type="project" value="UniProtKB-KW"/>
</dbReference>
<dbReference type="PANTHER" id="PTHR43776">
    <property type="entry name" value="TRANSPORT ATP-BINDING PROTEIN"/>
    <property type="match status" value="1"/>
</dbReference>
<comment type="similarity">
    <text evidence="1">Belongs to the ABC transporter superfamily.</text>
</comment>
<dbReference type="RefSeq" id="WP_022067768.1">
    <property type="nucleotide sequence ID" value="NZ_JANJZT010000031.1"/>
</dbReference>
<feature type="domain" description="ABC transporter" evidence="5">
    <location>
        <begin position="6"/>
        <end position="257"/>
    </location>
</feature>
<comment type="caution">
    <text evidence="6">The sequence shown here is derived from an EMBL/GenBank/DDBJ whole genome shotgun (WGS) entry which is preliminary data.</text>
</comment>
<organism evidence="6 7">
    <name type="scientific">Blautia caecimuris</name>
    <dbReference type="NCBI Taxonomy" id="1796615"/>
    <lineage>
        <taxon>Bacteria</taxon>
        <taxon>Bacillati</taxon>
        <taxon>Bacillota</taxon>
        <taxon>Clostridia</taxon>
        <taxon>Lachnospirales</taxon>
        <taxon>Lachnospiraceae</taxon>
        <taxon>Blautia</taxon>
    </lineage>
</organism>
<accession>A0ABV2M8V2</accession>
<dbReference type="InterPro" id="IPR017871">
    <property type="entry name" value="ABC_transporter-like_CS"/>
</dbReference>
<evidence type="ECO:0000313" key="6">
    <source>
        <dbReference type="EMBL" id="MET3751907.1"/>
    </source>
</evidence>
<dbReference type="InterPro" id="IPR027417">
    <property type="entry name" value="P-loop_NTPase"/>
</dbReference>
<keyword evidence="2" id="KW-0813">Transport</keyword>
<dbReference type="Pfam" id="PF00005">
    <property type="entry name" value="ABC_tran"/>
    <property type="match status" value="1"/>
</dbReference>
<dbReference type="Gene3D" id="3.40.50.300">
    <property type="entry name" value="P-loop containing nucleotide triphosphate hydrolases"/>
    <property type="match status" value="1"/>
</dbReference>
<dbReference type="InterPro" id="IPR050319">
    <property type="entry name" value="ABC_transp_ATP-bind"/>
</dbReference>
<evidence type="ECO:0000256" key="3">
    <source>
        <dbReference type="ARBA" id="ARBA00022741"/>
    </source>
</evidence>
<proteinExistence type="inferred from homology"/>
<protein>
    <submittedName>
        <fullName evidence="6">Peptide/nickel transport system ATP-binding protein</fullName>
    </submittedName>
</protein>
<keyword evidence="3" id="KW-0547">Nucleotide-binding</keyword>
<dbReference type="InterPro" id="IPR003439">
    <property type="entry name" value="ABC_transporter-like_ATP-bd"/>
</dbReference>
<dbReference type="Proteomes" id="UP001549106">
    <property type="component" value="Unassembled WGS sequence"/>
</dbReference>
<dbReference type="CDD" id="cd03257">
    <property type="entry name" value="ABC_NikE_OppD_transporters"/>
    <property type="match status" value="1"/>
</dbReference>